<dbReference type="InterPro" id="IPR036568">
    <property type="entry name" value="GGCT-like_sf"/>
</dbReference>
<dbReference type="InterPro" id="IPR013024">
    <property type="entry name" value="GGCT-like"/>
</dbReference>
<accession>A0A165GQP7</accession>
<dbReference type="Proteomes" id="UP000077266">
    <property type="component" value="Unassembled WGS sequence"/>
</dbReference>
<evidence type="ECO:0000259" key="3">
    <source>
        <dbReference type="Pfam" id="PF06094"/>
    </source>
</evidence>
<sequence>MSNASPTSSAFFYGTLLRPDIVKHVLNNDATHLKAAPAILLNHTRVRIVDRDYPAVVPSDKAEALLFKAALTPEQRSVQGILVTGITAEDLKFLDEFEADEYERVVLPVIPLAAEGSLDELVVSPDSSQLPQGTENSVSANVYVWVQSYAGLEARAWSYEEFVREKMWRWVNPEVHYYTNALSVEFGHPMKKHFGMDDTYVNVNHGSFGTVPLRVIEYSEKLGRECDARPDYWFRLGAEPRITDVRKKLAHFLNADVDECVLVTNATAGVNHVMRNFEWNAGDVLVSASSTYGAVSLTLKYTHDVRPHPDLSTMTFTFPMTHDEIVDTFRSHLRGIPRKEGQKVLAVIDAIVSVPGVVLPWERMVKVCKEENVWSLVDAAHAIGHIPIDLASADPDFWVSNCHKWLYARRGCAVFYVPKRNQHIMKTAFPTSWAYKSPDEVKPGENLFVEQFGACGTMDLVPYMTVAAALEFRKDIGGEKAISSYCHFLALHAARRMAEVWGTRVMDEDGSLTANMFNVQMPLPVHAKSTRDELTARVNAFKNRMLVEYNAPVQVSIQGKHWWFRGSAQIFNELSDFEYAAKHLKTLCDEFIAADEKKYGN</sequence>
<dbReference type="GO" id="GO:0016740">
    <property type="term" value="F:transferase activity"/>
    <property type="evidence" value="ECO:0007669"/>
    <property type="project" value="UniProtKB-KW"/>
</dbReference>
<dbReference type="PANTHER" id="PTHR43092:SF2">
    <property type="entry name" value="HERCYNYLCYSTEINE SULFOXIDE LYASE"/>
    <property type="match status" value="1"/>
</dbReference>
<dbReference type="SUPFAM" id="SSF110857">
    <property type="entry name" value="Gamma-glutamyl cyclotransferase-like"/>
    <property type="match status" value="1"/>
</dbReference>
<dbReference type="SUPFAM" id="SSF53383">
    <property type="entry name" value="PLP-dependent transferases"/>
    <property type="match status" value="1"/>
</dbReference>
<feature type="domain" description="Gamma-glutamylcyclotransferase AIG2-like" evidence="3">
    <location>
        <begin position="11"/>
        <end position="145"/>
    </location>
</feature>
<dbReference type="InterPro" id="IPR000192">
    <property type="entry name" value="Aminotrans_V_dom"/>
</dbReference>
<dbReference type="FunCoup" id="A0A165GQP7">
    <property type="interactions" value="15"/>
</dbReference>
<dbReference type="Pfam" id="PF00266">
    <property type="entry name" value="Aminotran_5"/>
    <property type="match status" value="1"/>
</dbReference>
<dbReference type="Pfam" id="PF06094">
    <property type="entry name" value="GGACT"/>
    <property type="match status" value="1"/>
</dbReference>
<dbReference type="PANTHER" id="PTHR43092">
    <property type="entry name" value="L-CYSTEINE DESULFHYDRASE"/>
    <property type="match status" value="1"/>
</dbReference>
<evidence type="ECO:0000256" key="1">
    <source>
        <dbReference type="ARBA" id="ARBA00022898"/>
    </source>
</evidence>
<dbReference type="OrthoDB" id="5978656at2759"/>
<organism evidence="4 5">
    <name type="scientific">Exidia glandulosa HHB12029</name>
    <dbReference type="NCBI Taxonomy" id="1314781"/>
    <lineage>
        <taxon>Eukaryota</taxon>
        <taxon>Fungi</taxon>
        <taxon>Dikarya</taxon>
        <taxon>Basidiomycota</taxon>
        <taxon>Agaricomycotina</taxon>
        <taxon>Agaricomycetes</taxon>
        <taxon>Auriculariales</taxon>
        <taxon>Exidiaceae</taxon>
        <taxon>Exidia</taxon>
    </lineage>
</organism>
<dbReference type="Gene3D" id="3.40.640.10">
    <property type="entry name" value="Type I PLP-dependent aspartate aminotransferase-like (Major domain)"/>
    <property type="match status" value="1"/>
</dbReference>
<evidence type="ECO:0000313" key="5">
    <source>
        <dbReference type="Proteomes" id="UP000077266"/>
    </source>
</evidence>
<dbReference type="AlphaFoldDB" id="A0A165GQP7"/>
<dbReference type="InterPro" id="IPR015421">
    <property type="entry name" value="PyrdxlP-dep_Trfase_major"/>
</dbReference>
<dbReference type="Gene3D" id="3.10.490.10">
    <property type="entry name" value="Gamma-glutamyl cyclotransferase-like"/>
    <property type="match status" value="1"/>
</dbReference>
<gene>
    <name evidence="4" type="ORF">EXIGLDRAFT_676653</name>
</gene>
<protein>
    <submittedName>
        <fullName evidence="4">PLP-dependent transferase</fullName>
    </submittedName>
</protein>
<name>A0A165GQP7_EXIGL</name>
<evidence type="ECO:0000259" key="2">
    <source>
        <dbReference type="Pfam" id="PF00266"/>
    </source>
</evidence>
<reference evidence="4 5" key="1">
    <citation type="journal article" date="2016" name="Mol. Biol. Evol.">
        <title>Comparative Genomics of Early-Diverging Mushroom-Forming Fungi Provides Insights into the Origins of Lignocellulose Decay Capabilities.</title>
        <authorList>
            <person name="Nagy L.G."/>
            <person name="Riley R."/>
            <person name="Tritt A."/>
            <person name="Adam C."/>
            <person name="Daum C."/>
            <person name="Floudas D."/>
            <person name="Sun H."/>
            <person name="Yadav J.S."/>
            <person name="Pangilinan J."/>
            <person name="Larsson K.H."/>
            <person name="Matsuura K."/>
            <person name="Barry K."/>
            <person name="Labutti K."/>
            <person name="Kuo R."/>
            <person name="Ohm R.A."/>
            <person name="Bhattacharya S.S."/>
            <person name="Shirouzu T."/>
            <person name="Yoshinaga Y."/>
            <person name="Martin F.M."/>
            <person name="Grigoriev I.V."/>
            <person name="Hibbett D.S."/>
        </authorList>
    </citation>
    <scope>NUCLEOTIDE SEQUENCE [LARGE SCALE GENOMIC DNA]</scope>
    <source>
        <strain evidence="4 5">HHB12029</strain>
    </source>
</reference>
<proteinExistence type="predicted"/>
<dbReference type="CDD" id="cd06661">
    <property type="entry name" value="GGCT_like"/>
    <property type="match status" value="1"/>
</dbReference>
<feature type="domain" description="Aminotransferase class V" evidence="2">
    <location>
        <begin position="241"/>
        <end position="521"/>
    </location>
</feature>
<keyword evidence="1" id="KW-0663">Pyridoxal phosphate</keyword>
<dbReference type="InterPro" id="IPR015424">
    <property type="entry name" value="PyrdxlP-dep_Trfase"/>
</dbReference>
<keyword evidence="4" id="KW-0808">Transferase</keyword>
<dbReference type="InParanoid" id="A0A165GQP7"/>
<dbReference type="EMBL" id="KV426039">
    <property type="protein sequence ID" value="KZV90866.1"/>
    <property type="molecule type" value="Genomic_DNA"/>
</dbReference>
<evidence type="ECO:0000313" key="4">
    <source>
        <dbReference type="EMBL" id="KZV90866.1"/>
    </source>
</evidence>
<dbReference type="InterPro" id="IPR009288">
    <property type="entry name" value="AIG2-like_dom"/>
</dbReference>
<keyword evidence="5" id="KW-1185">Reference proteome</keyword>
<dbReference type="STRING" id="1314781.A0A165GQP7"/>